<sequence length="38" mass="4306">MNTKYQQNITISSLEVGLYIIDVVDESGSVYKQKISKI</sequence>
<keyword evidence="2" id="KW-1185">Reference proteome</keyword>
<reference evidence="1 2" key="1">
    <citation type="submission" date="2018-06" db="EMBL/GenBank/DDBJ databases">
        <title>The draft genome sequence of Crocinitomix sp. SM1701.</title>
        <authorList>
            <person name="Zhang X."/>
        </authorList>
    </citation>
    <scope>NUCLEOTIDE SEQUENCE [LARGE SCALE GENOMIC DNA]</scope>
    <source>
        <strain evidence="1 2">SM1701</strain>
    </source>
</reference>
<proteinExistence type="predicted"/>
<dbReference type="AlphaFoldDB" id="A0A2W1N1P1"/>
<comment type="caution">
    <text evidence="1">The sequence shown here is derived from an EMBL/GenBank/DDBJ whole genome shotgun (WGS) entry which is preliminary data.</text>
</comment>
<evidence type="ECO:0008006" key="3">
    <source>
        <dbReference type="Google" id="ProtNLM"/>
    </source>
</evidence>
<evidence type="ECO:0000313" key="1">
    <source>
        <dbReference type="EMBL" id="PZE18197.1"/>
    </source>
</evidence>
<evidence type="ECO:0000313" key="2">
    <source>
        <dbReference type="Proteomes" id="UP000249248"/>
    </source>
</evidence>
<dbReference type="EMBL" id="QKSB01000002">
    <property type="protein sequence ID" value="PZE18197.1"/>
    <property type="molecule type" value="Genomic_DNA"/>
</dbReference>
<name>A0A2W1N1P1_9FLAO</name>
<protein>
    <recommendedName>
        <fullName evidence="3">Secretion system C-terminal sorting domain-containing protein</fullName>
    </recommendedName>
</protein>
<gene>
    <name evidence="1" type="ORF">DNU06_06170</name>
</gene>
<organism evidence="1 2">
    <name type="scientific">Putridiphycobacter roseus</name>
    <dbReference type="NCBI Taxonomy" id="2219161"/>
    <lineage>
        <taxon>Bacteria</taxon>
        <taxon>Pseudomonadati</taxon>
        <taxon>Bacteroidota</taxon>
        <taxon>Flavobacteriia</taxon>
        <taxon>Flavobacteriales</taxon>
        <taxon>Crocinitomicaceae</taxon>
        <taxon>Putridiphycobacter</taxon>
    </lineage>
</organism>
<dbReference type="Proteomes" id="UP000249248">
    <property type="component" value="Unassembled WGS sequence"/>
</dbReference>
<accession>A0A2W1N1P1</accession>